<protein>
    <recommendedName>
        <fullName evidence="3">Transcription initiation factor TFIID subunit 4</fullName>
    </recommendedName>
    <alternativeName>
        <fullName evidence="8">TBP-associated factor 4</fullName>
    </alternativeName>
</protein>
<accession>A0AAX4HB06</accession>
<keyword evidence="4" id="KW-0805">Transcription regulation</keyword>
<dbReference type="RefSeq" id="XP_062877976.1">
    <property type="nucleotide sequence ID" value="XM_063021906.1"/>
</dbReference>
<evidence type="ECO:0000256" key="3">
    <source>
        <dbReference type="ARBA" id="ARBA00017306"/>
    </source>
</evidence>
<evidence type="ECO:0000256" key="6">
    <source>
        <dbReference type="ARBA" id="ARBA00023242"/>
    </source>
</evidence>
<dbReference type="PANTHER" id="PTHR15138:SF14">
    <property type="entry name" value="TRANSCRIPTION INITIATION FACTOR TFIID SUBUNIT 4"/>
    <property type="match status" value="1"/>
</dbReference>
<feature type="compositionally biased region" description="Polar residues" evidence="9">
    <location>
        <begin position="373"/>
        <end position="397"/>
    </location>
</feature>
<evidence type="ECO:0000256" key="7">
    <source>
        <dbReference type="ARBA" id="ARBA00025346"/>
    </source>
</evidence>
<dbReference type="GO" id="GO:0006367">
    <property type="term" value="P:transcription initiation at RNA polymerase II promoter"/>
    <property type="evidence" value="ECO:0007669"/>
    <property type="project" value="TreeGrafter"/>
</dbReference>
<feature type="compositionally biased region" description="Polar residues" evidence="9">
    <location>
        <begin position="176"/>
        <end position="202"/>
    </location>
</feature>
<reference evidence="11 12" key="1">
    <citation type="submission" date="2023-10" db="EMBL/GenBank/DDBJ databases">
        <title>Draft Genome Sequence of Candida saopaulonensis from a very Premature Infant with Sepsis.</title>
        <authorList>
            <person name="Ning Y."/>
            <person name="Dai R."/>
            <person name="Xiao M."/>
            <person name="Xu Y."/>
            <person name="Yan Q."/>
            <person name="Zhang L."/>
        </authorList>
    </citation>
    <scope>NUCLEOTIDE SEQUENCE [LARGE SCALE GENOMIC DNA]</scope>
    <source>
        <strain evidence="11 12">19XY460</strain>
    </source>
</reference>
<gene>
    <name evidence="11" type="ORF">PUMCH_002915</name>
</gene>
<feature type="domain" description="Transcription initiation factor TFIID component TAF4 C-terminal" evidence="10">
    <location>
        <begin position="263"/>
        <end position="540"/>
    </location>
</feature>
<dbReference type="CDD" id="cd08045">
    <property type="entry name" value="HFD_TAF4"/>
    <property type="match status" value="1"/>
</dbReference>
<name>A0AAX4HB06_9ASCO</name>
<evidence type="ECO:0000256" key="1">
    <source>
        <dbReference type="ARBA" id="ARBA00004123"/>
    </source>
</evidence>
<feature type="compositionally biased region" description="Low complexity" evidence="9">
    <location>
        <begin position="159"/>
        <end position="173"/>
    </location>
</feature>
<organism evidence="11 12">
    <name type="scientific">Australozyma saopauloensis</name>
    <dbReference type="NCBI Taxonomy" id="291208"/>
    <lineage>
        <taxon>Eukaryota</taxon>
        <taxon>Fungi</taxon>
        <taxon>Dikarya</taxon>
        <taxon>Ascomycota</taxon>
        <taxon>Saccharomycotina</taxon>
        <taxon>Pichiomycetes</taxon>
        <taxon>Metschnikowiaceae</taxon>
        <taxon>Australozyma</taxon>
    </lineage>
</organism>
<evidence type="ECO:0000256" key="9">
    <source>
        <dbReference type="SAM" id="MobiDB-lite"/>
    </source>
</evidence>
<dbReference type="GO" id="GO:0016251">
    <property type="term" value="F:RNA polymerase II general transcription initiation factor activity"/>
    <property type="evidence" value="ECO:0007669"/>
    <property type="project" value="TreeGrafter"/>
</dbReference>
<keyword evidence="6" id="KW-0539">Nucleus</keyword>
<comment type="function">
    <text evidence="7">Functions as a component of the DNA-binding general transcription factor complex TFIID. Binding of TFIID to a promoter (with or without TATA element) is the initial step in pre-initiation complex (PIC) formation. TFIID plays a key role in the regulation of gene expression by RNA polymerase II through different activities such as transcription activator interaction, core promoter recognition and selectivity, TFIIA and TFIIB interaction, chromatin modification (histone acetylation by TAF1), facilitation of DNA opening and initiation of transcription.</text>
</comment>
<dbReference type="KEGG" id="asau:88173979"/>
<evidence type="ECO:0000256" key="5">
    <source>
        <dbReference type="ARBA" id="ARBA00023163"/>
    </source>
</evidence>
<keyword evidence="12" id="KW-1185">Reference proteome</keyword>
<evidence type="ECO:0000256" key="2">
    <source>
        <dbReference type="ARBA" id="ARBA00006178"/>
    </source>
</evidence>
<evidence type="ECO:0000313" key="11">
    <source>
        <dbReference type="EMBL" id="WPK25594.1"/>
    </source>
</evidence>
<dbReference type="InterPro" id="IPR045144">
    <property type="entry name" value="TAF4"/>
</dbReference>
<evidence type="ECO:0000256" key="8">
    <source>
        <dbReference type="ARBA" id="ARBA00031747"/>
    </source>
</evidence>
<keyword evidence="5" id="KW-0804">Transcription</keyword>
<evidence type="ECO:0000256" key="4">
    <source>
        <dbReference type="ARBA" id="ARBA00023015"/>
    </source>
</evidence>
<dbReference type="InterPro" id="IPR007900">
    <property type="entry name" value="TAF4_C"/>
</dbReference>
<comment type="subcellular location">
    <subcellularLocation>
        <location evidence="1">Nucleus</location>
    </subcellularLocation>
</comment>
<comment type="similarity">
    <text evidence="2">Belongs to the TAF4 family.</text>
</comment>
<dbReference type="Pfam" id="PF05236">
    <property type="entry name" value="TAF4"/>
    <property type="match status" value="1"/>
</dbReference>
<evidence type="ECO:0000259" key="10">
    <source>
        <dbReference type="Pfam" id="PF05236"/>
    </source>
</evidence>
<sequence>MSQNNSKDLPGGQKRPLEDSSVGGDNKRVATDSTLAFPENDGALGDIFDLLLFETRTGIADVGYGLQSGTGLELPDFLNDSSDISRNASGQTKQGAQGSQSTNNIHSSLQSSHSLSIPMAGSLLQLSDASRVPNPQQYRAQPSVPRTNSTPRLNDSNATSTGGVSTTSVPPGGLYHSQSTLSLNSASYPRQGAPINNASSNRPGAGLTSPYRATMRFDPKRTYPGARPPAPAQGSGSYGFPSLGAPSNNAAGDKDKAEDPTKLNDALAAAGVDLQREEELLSTNYTRMPMNSIQQQIAQRQRLGYVPTTQFLQPYHLAVFMNRVGRENGMGQNFMLDTEMLEFMSSACKEWISNLVAKTVTMARHRRRGIPALSSTPGNGSGGLSSRQKFVPQSQRSEVSKDLRELALRQKTLEERRVEKRTVLGLERTGEVAPETSSKDGNDETLHRAANATAAMMTMNPARKKYSWMTSGASGSGVDDSKVSAGKDSGSKQSALILARGDNGLRFREIRTGNMITTRDLLSVIEDERMGTSKAVVKGYARLKD</sequence>
<dbReference type="GO" id="GO:0005669">
    <property type="term" value="C:transcription factor TFIID complex"/>
    <property type="evidence" value="ECO:0007669"/>
    <property type="project" value="InterPro"/>
</dbReference>
<dbReference type="AlphaFoldDB" id="A0AAX4HB06"/>
<feature type="region of interest" description="Disordered" evidence="9">
    <location>
        <begin position="1"/>
        <end position="41"/>
    </location>
</feature>
<feature type="region of interest" description="Disordered" evidence="9">
    <location>
        <begin position="134"/>
        <end position="259"/>
    </location>
</feature>
<feature type="region of interest" description="Disordered" evidence="9">
    <location>
        <begin position="470"/>
        <end position="489"/>
    </location>
</feature>
<feature type="compositionally biased region" description="Polar residues" evidence="9">
    <location>
        <begin position="79"/>
        <end position="105"/>
    </location>
</feature>
<dbReference type="GO" id="GO:0003677">
    <property type="term" value="F:DNA binding"/>
    <property type="evidence" value="ECO:0007669"/>
    <property type="project" value="TreeGrafter"/>
</dbReference>
<evidence type="ECO:0000313" key="12">
    <source>
        <dbReference type="Proteomes" id="UP001338582"/>
    </source>
</evidence>
<dbReference type="GeneID" id="88173979"/>
<feature type="region of interest" description="Disordered" evidence="9">
    <location>
        <begin position="370"/>
        <end position="400"/>
    </location>
</feature>
<feature type="region of interest" description="Disordered" evidence="9">
    <location>
        <begin position="77"/>
        <end position="114"/>
    </location>
</feature>
<dbReference type="EMBL" id="CP138896">
    <property type="protein sequence ID" value="WPK25594.1"/>
    <property type="molecule type" value="Genomic_DNA"/>
</dbReference>
<dbReference type="PANTHER" id="PTHR15138">
    <property type="entry name" value="TRANSCRIPTION INITIATION FACTOR TFIID SUBUNIT 4"/>
    <property type="match status" value="1"/>
</dbReference>
<proteinExistence type="inferred from homology"/>
<dbReference type="Proteomes" id="UP001338582">
    <property type="component" value="Chromosome 3"/>
</dbReference>
<feature type="compositionally biased region" description="Polar residues" evidence="9">
    <location>
        <begin position="134"/>
        <end position="158"/>
    </location>
</feature>